<gene>
    <name evidence="1" type="ORF">PVK06_013033</name>
</gene>
<keyword evidence="2" id="KW-1185">Reference proteome</keyword>
<sequence>MELEIRDGKNALWRKVIQAKYGDLPQHWRFRKFNAKEMSIVCRGMVENSKTANVAKWVGNDSFRWLIGNDKSVLFWEDIWCGNRPLKTEFLRLFRLVKAKKEVVEAFSRKFGFSVLKSLWMISVSASCWSVWLARNEIVFKRTSTSMDTLLFHSKMRSLMWVRAVHEDIQIQASTWWLCPSKCTPSRNKRNETVLHWTPTPSRWAKFNVIGAAKEDEAGTAITTSESETSEVWAIKSALDMYIGIGWHVKTPLI</sequence>
<dbReference type="Proteomes" id="UP001358586">
    <property type="component" value="Chromosome 4"/>
</dbReference>
<evidence type="ECO:0000313" key="1">
    <source>
        <dbReference type="EMBL" id="KAK5837223.1"/>
    </source>
</evidence>
<comment type="caution">
    <text evidence="1">The sequence shown here is derived from an EMBL/GenBank/DDBJ whole genome shotgun (WGS) entry which is preliminary data.</text>
</comment>
<evidence type="ECO:0008006" key="3">
    <source>
        <dbReference type="Google" id="ProtNLM"/>
    </source>
</evidence>
<dbReference type="EMBL" id="JARKNE010000004">
    <property type="protein sequence ID" value="KAK5837223.1"/>
    <property type="molecule type" value="Genomic_DNA"/>
</dbReference>
<evidence type="ECO:0000313" key="2">
    <source>
        <dbReference type="Proteomes" id="UP001358586"/>
    </source>
</evidence>
<protein>
    <recommendedName>
        <fullName evidence="3">Reverse transcriptase zinc-binding domain-containing protein</fullName>
    </recommendedName>
</protein>
<organism evidence="1 2">
    <name type="scientific">Gossypium arboreum</name>
    <name type="common">Tree cotton</name>
    <name type="synonym">Gossypium nanking</name>
    <dbReference type="NCBI Taxonomy" id="29729"/>
    <lineage>
        <taxon>Eukaryota</taxon>
        <taxon>Viridiplantae</taxon>
        <taxon>Streptophyta</taxon>
        <taxon>Embryophyta</taxon>
        <taxon>Tracheophyta</taxon>
        <taxon>Spermatophyta</taxon>
        <taxon>Magnoliopsida</taxon>
        <taxon>eudicotyledons</taxon>
        <taxon>Gunneridae</taxon>
        <taxon>Pentapetalae</taxon>
        <taxon>rosids</taxon>
        <taxon>malvids</taxon>
        <taxon>Malvales</taxon>
        <taxon>Malvaceae</taxon>
        <taxon>Malvoideae</taxon>
        <taxon>Gossypium</taxon>
    </lineage>
</organism>
<proteinExistence type="predicted"/>
<reference evidence="1 2" key="1">
    <citation type="submission" date="2023-03" db="EMBL/GenBank/DDBJ databases">
        <title>WGS of Gossypium arboreum.</title>
        <authorList>
            <person name="Yu D."/>
        </authorList>
    </citation>
    <scope>NUCLEOTIDE SEQUENCE [LARGE SCALE GENOMIC DNA]</scope>
    <source>
        <tissue evidence="1">Leaf</tissue>
    </source>
</reference>
<accession>A0ABR0QDC4</accession>
<name>A0ABR0QDC4_GOSAR</name>